<evidence type="ECO:0000256" key="10">
    <source>
        <dbReference type="PIRSR" id="PIRSR601382-1"/>
    </source>
</evidence>
<dbReference type="GO" id="GO:0005509">
    <property type="term" value="F:calcium ion binding"/>
    <property type="evidence" value="ECO:0007669"/>
    <property type="project" value="InterPro"/>
</dbReference>
<evidence type="ECO:0000256" key="11">
    <source>
        <dbReference type="PIRSR" id="PIRSR601382-2"/>
    </source>
</evidence>
<dbReference type="GO" id="GO:0005975">
    <property type="term" value="P:carbohydrate metabolic process"/>
    <property type="evidence" value="ECO:0007669"/>
    <property type="project" value="InterPro"/>
</dbReference>
<dbReference type="Proteomes" id="UP000515146">
    <property type="component" value="Unplaced"/>
</dbReference>
<dbReference type="FunCoup" id="A0A6P6Y065">
    <property type="interactions" value="1779"/>
</dbReference>
<keyword evidence="13" id="KW-0326">Glycosidase</keyword>
<dbReference type="GO" id="GO:0016020">
    <property type="term" value="C:membrane"/>
    <property type="evidence" value="ECO:0007669"/>
    <property type="project" value="InterPro"/>
</dbReference>
<keyword evidence="15" id="KW-1185">Reference proteome</keyword>
<comment type="similarity">
    <text evidence="3 13">Belongs to the glycosyl hydrolase 47 family.</text>
</comment>
<dbReference type="GO" id="GO:0004571">
    <property type="term" value="F:mannosyl-oligosaccharide 1,2-alpha-mannosidase activity"/>
    <property type="evidence" value="ECO:0007669"/>
    <property type="project" value="UniProtKB-EC"/>
</dbReference>
<keyword evidence="14" id="KW-0472">Membrane</keyword>
<comment type="catalytic activity">
    <reaction evidence="9">
        <text>N(4)-(alpha-D-Man-(1-&gt;2)-alpha-D-Man-(1-&gt;2)-alpha-D-Man-(1-&gt;3)-[alpha-D-Man-(1-&gt;2)-alpha-D-Man-(1-&gt;3)-[alpha-D-Man-(1-&gt;2)-alpha-D-Man-(1-&gt;6)]-alpha-D-Man-(1-&gt;6)]-beta-D-Man-(1-&gt;4)-beta-D-GlcNAc-(1-&gt;4)-beta-D-GlcNAc)-L-asparaginyl-[protein] (N-glucan mannose isomer 9A1,2,3B1,2,3) + 4 H2O = N(4)-(alpha-D-Man-(1-&gt;3)-[alpha-D-Man-(1-&gt;3)-[alpha-D-Man-(1-&gt;6)]-alpha-D-Man-(1-&gt;6)]-beta-D-Man-(1-&gt;4)-beta-D-GlcNAc-(1-&gt;4)-beta-D-GlcNAc)-L-asparaginyl-[protein] (N-glucan mannose isomer 5A1,2) + 4 beta-D-mannose</text>
        <dbReference type="Rhea" id="RHEA:56008"/>
        <dbReference type="Rhea" id="RHEA-COMP:14356"/>
        <dbReference type="Rhea" id="RHEA-COMP:14367"/>
        <dbReference type="ChEBI" id="CHEBI:15377"/>
        <dbReference type="ChEBI" id="CHEBI:28563"/>
        <dbReference type="ChEBI" id="CHEBI:59087"/>
        <dbReference type="ChEBI" id="CHEBI:139493"/>
        <dbReference type="EC" id="3.2.1.113"/>
    </reaction>
</comment>
<organism evidence="15 16">
    <name type="scientific">Dermatophagoides pteronyssinus</name>
    <name type="common">European house dust mite</name>
    <dbReference type="NCBI Taxonomy" id="6956"/>
    <lineage>
        <taxon>Eukaryota</taxon>
        <taxon>Metazoa</taxon>
        <taxon>Ecdysozoa</taxon>
        <taxon>Arthropoda</taxon>
        <taxon>Chelicerata</taxon>
        <taxon>Arachnida</taxon>
        <taxon>Acari</taxon>
        <taxon>Acariformes</taxon>
        <taxon>Sarcoptiformes</taxon>
        <taxon>Astigmata</taxon>
        <taxon>Psoroptidia</taxon>
        <taxon>Analgoidea</taxon>
        <taxon>Pyroglyphidae</taxon>
        <taxon>Dermatophagoidinae</taxon>
        <taxon>Dermatophagoides</taxon>
    </lineage>
</organism>
<sequence>MDLNTEKLPNFKSSFLLFKRKWKRLPKFLRFYLIVAIIFILFTFSYYLLFIGTKKNLIRIDENVDSLLLNNDNNGDNNQNIHLPSQFIEHNIMLPPQNSNSDNLDNTNKEFVSTKKLPSILLDGDNDDDDGDKMITNEELFIASKKQNEQQKLIQEAIQHSWNGYRKYAWGKDMLKPITQKGSNWFGIGLTILDSLDTLLIAGLNDEFKQGLEWVKNDLTFDVNENVNCFETTIRALAGLMSAYHISKEKILLEKAIDLGDRLIHCFDSQSKTVPFSDVNLKKKMAKAPSYMPESSLSEVSSVQLEFRDLSYETNDKSYEEKSFATSKHIHDLIQQRKNYLLPMYINPYTGNLMTSTITMGARADSYYEYLYKQYLQTKIEFLLDDYIRSIDAIENRLTSRTKSKLKLLYIGEILNTDQQSIHPKMDHLVCFLSGTLALGYYHEHLQPFYRLQIVNETFINHLKLAEDLARTCHYMYNLTETGLSPEIGYFGQDYQDGDFYIKPRDTHNLLRPEFVESLFFLYHITGKQIYRDWGLQVFNAFQKYTRINTGGYTTINDVRHPKNVKPKDKMESFWLAETLKYLYLLFMDDHKIIRKLLNNYVFNTEGHLLPRRV</sequence>
<dbReference type="RefSeq" id="XP_027198665.1">
    <property type="nucleotide sequence ID" value="XM_027342864.1"/>
</dbReference>
<keyword evidence="7 12" id="KW-1015">Disulfide bond</keyword>
<keyword evidence="5 13" id="KW-0378">Hydrolase</keyword>
<dbReference type="KEGG" id="dpte:113792907"/>
<name>A0A6P6Y065_DERPT</name>
<feature type="disulfide bond" evidence="12">
    <location>
        <begin position="431"/>
        <end position="473"/>
    </location>
</feature>
<gene>
    <name evidence="16" type="primary">LOC113792907</name>
</gene>
<comment type="pathway">
    <text evidence="2">Protein modification; protein glycosylation.</text>
</comment>
<feature type="active site" evidence="10">
    <location>
        <position position="365"/>
    </location>
</feature>
<dbReference type="InterPro" id="IPR001382">
    <property type="entry name" value="Glyco_hydro_47"/>
</dbReference>
<dbReference type="SUPFAM" id="SSF48225">
    <property type="entry name" value="Seven-hairpin glycosidases"/>
    <property type="match status" value="1"/>
</dbReference>
<evidence type="ECO:0000256" key="4">
    <source>
        <dbReference type="ARBA" id="ARBA00022723"/>
    </source>
</evidence>
<dbReference type="OMA" id="AAFKHSW"/>
<dbReference type="AlphaFoldDB" id="A0A6P6Y065"/>
<dbReference type="CTD" id="43436"/>
<feature type="transmembrane region" description="Helical" evidence="14">
    <location>
        <begin position="29"/>
        <end position="49"/>
    </location>
</feature>
<evidence type="ECO:0000256" key="13">
    <source>
        <dbReference type="RuleBase" id="RU361193"/>
    </source>
</evidence>
<evidence type="ECO:0000256" key="12">
    <source>
        <dbReference type="PIRSR" id="PIRSR601382-3"/>
    </source>
</evidence>
<feature type="active site" description="Proton donor" evidence="10">
    <location>
        <position position="487"/>
    </location>
</feature>
<dbReference type="InterPro" id="IPR036026">
    <property type="entry name" value="Seven-hairpin_glycosidases"/>
</dbReference>
<evidence type="ECO:0000256" key="8">
    <source>
        <dbReference type="ARBA" id="ARBA00047669"/>
    </source>
</evidence>
<evidence type="ECO:0000256" key="7">
    <source>
        <dbReference type="ARBA" id="ARBA00023157"/>
    </source>
</evidence>
<evidence type="ECO:0000256" key="6">
    <source>
        <dbReference type="ARBA" id="ARBA00022837"/>
    </source>
</evidence>
<evidence type="ECO:0000256" key="2">
    <source>
        <dbReference type="ARBA" id="ARBA00004922"/>
    </source>
</evidence>
<evidence type="ECO:0000256" key="1">
    <source>
        <dbReference type="ARBA" id="ARBA00001913"/>
    </source>
</evidence>
<dbReference type="OrthoDB" id="8118055at2759"/>
<comment type="catalytic activity">
    <reaction evidence="8">
        <text>N(4)-(alpha-D-Man-(1-&gt;2)-alpha-D-Man-(1-&gt;2)-alpha-D-Man-(1-&gt;3)-[alpha-D-Man-(1-&gt;3)-[alpha-D-Man-(1-&gt;2)-alpha-D-Man-(1-&gt;6)]-alpha-D-Man-(1-&gt;6)]-beta-D-Man-(1-&gt;4)-beta-D-GlcNAc-(1-&gt;4)-beta-D-GlcNAc)-L-asparaginyl-[protein] (N-glucan mannose isomer 8A1,2,3B1,3) + 3 H2O = N(4)-(alpha-D-Man-(1-&gt;3)-[alpha-D-Man-(1-&gt;3)-[alpha-D-Man-(1-&gt;6)]-alpha-D-Man-(1-&gt;6)]-beta-D-Man-(1-&gt;4)-beta-D-GlcNAc-(1-&gt;4)-beta-D-GlcNAc)-L-asparaginyl-[protein] (N-glucan mannose isomer 5A1,2) + 3 beta-D-mannose</text>
        <dbReference type="Rhea" id="RHEA:56028"/>
        <dbReference type="Rhea" id="RHEA-COMP:14358"/>
        <dbReference type="Rhea" id="RHEA-COMP:14367"/>
        <dbReference type="ChEBI" id="CHEBI:15377"/>
        <dbReference type="ChEBI" id="CHEBI:28563"/>
        <dbReference type="ChEBI" id="CHEBI:59087"/>
        <dbReference type="ChEBI" id="CHEBI:60628"/>
        <dbReference type="EC" id="3.2.1.113"/>
    </reaction>
</comment>
<evidence type="ECO:0000313" key="15">
    <source>
        <dbReference type="Proteomes" id="UP000515146"/>
    </source>
</evidence>
<dbReference type="InterPro" id="IPR050749">
    <property type="entry name" value="Glycosyl_Hydrolase_47"/>
</dbReference>
<accession>A0A6P6Y065</accession>
<evidence type="ECO:0000256" key="9">
    <source>
        <dbReference type="ARBA" id="ARBA00048605"/>
    </source>
</evidence>
<dbReference type="PANTHER" id="PTHR11742:SF55">
    <property type="entry name" value="ENDOPLASMIC RETICULUM MANNOSYL-OLIGOSACCHARIDE 1,2-ALPHA-MANNOSIDASE"/>
    <property type="match status" value="1"/>
</dbReference>
<evidence type="ECO:0000256" key="3">
    <source>
        <dbReference type="ARBA" id="ARBA00007658"/>
    </source>
</evidence>
<reference evidence="16" key="1">
    <citation type="submission" date="2025-08" db="UniProtKB">
        <authorList>
            <consortium name="RefSeq"/>
        </authorList>
    </citation>
    <scope>IDENTIFICATION</scope>
    <source>
        <strain evidence="16">Airmid</strain>
    </source>
</reference>
<feature type="active site" description="Proton donor" evidence="10">
    <location>
        <position position="231"/>
    </location>
</feature>
<dbReference type="InterPro" id="IPR012341">
    <property type="entry name" value="6hp_glycosidase-like_sf"/>
</dbReference>
<feature type="active site" evidence="10">
    <location>
        <position position="514"/>
    </location>
</feature>
<dbReference type="Pfam" id="PF01532">
    <property type="entry name" value="Glyco_hydro_47"/>
    <property type="match status" value="1"/>
</dbReference>
<dbReference type="EC" id="3.2.1.-" evidence="13"/>
<keyword evidence="14" id="KW-1133">Transmembrane helix</keyword>
<dbReference type="PANTHER" id="PTHR11742">
    <property type="entry name" value="MANNOSYL-OLIGOSACCHARIDE ALPHA-1,2-MANNOSIDASE-RELATED"/>
    <property type="match status" value="1"/>
</dbReference>
<evidence type="ECO:0000256" key="14">
    <source>
        <dbReference type="SAM" id="Phobius"/>
    </source>
</evidence>
<dbReference type="InParanoid" id="A0A6P6Y065"/>
<proteinExistence type="inferred from homology"/>
<keyword evidence="14" id="KW-0812">Transmembrane</keyword>
<keyword evidence="6 11" id="KW-0106">Calcium</keyword>
<dbReference type="PRINTS" id="PR00747">
    <property type="entry name" value="GLYHDRLASE47"/>
</dbReference>
<dbReference type="GO" id="GO:0005783">
    <property type="term" value="C:endoplasmic reticulum"/>
    <property type="evidence" value="ECO:0007669"/>
    <property type="project" value="TreeGrafter"/>
</dbReference>
<evidence type="ECO:0000313" key="16">
    <source>
        <dbReference type="RefSeq" id="XP_027198665.1"/>
    </source>
</evidence>
<comment type="cofactor">
    <cofactor evidence="1 11">
        <name>Ca(2+)</name>
        <dbReference type="ChEBI" id="CHEBI:29108"/>
    </cofactor>
</comment>
<evidence type="ECO:0000256" key="5">
    <source>
        <dbReference type="ARBA" id="ARBA00022801"/>
    </source>
</evidence>
<dbReference type="Gene3D" id="1.50.10.10">
    <property type="match status" value="1"/>
</dbReference>
<protein>
    <recommendedName>
        <fullName evidence="13">alpha-1,2-Mannosidase</fullName>
        <ecNumber evidence="13">3.2.1.-</ecNumber>
    </recommendedName>
</protein>
<feature type="binding site" evidence="11">
    <location>
        <position position="605"/>
    </location>
    <ligand>
        <name>Ca(2+)</name>
        <dbReference type="ChEBI" id="CHEBI:29108"/>
    </ligand>
</feature>
<keyword evidence="4 11" id="KW-0479">Metal-binding</keyword>